<comment type="caution">
    <text evidence="2">The sequence shown here is derived from an EMBL/GenBank/DDBJ whole genome shotgun (WGS) entry which is preliminary data.</text>
</comment>
<dbReference type="InterPro" id="IPR025558">
    <property type="entry name" value="DUF4283"/>
</dbReference>
<sequence length="205" mass="23303">MVGNGLVLNLGKEKMCAMFPCHGNHNHRFLVYIFIFQVSKPSSTEQHPTKRAKGPKICPESIPEDFISITCLHKGLYNLDEFGYDLPCTSAAFYMEVDGKKTCKMAKKFYSVMDEAVQFQLGVKDVQLREELLKRCLVERRGDFSDSAPDLPSLKRWAARTWSLNGGMKLSLFGDALILFDFVEAFDMELVLIRGSMSLRQLRFG</sequence>
<evidence type="ECO:0000313" key="2">
    <source>
        <dbReference type="EMBL" id="RVW90515.1"/>
    </source>
</evidence>
<reference evidence="2 3" key="1">
    <citation type="journal article" date="2018" name="PLoS Genet.">
        <title>Population sequencing reveals clonal diversity and ancestral inbreeding in the grapevine cultivar Chardonnay.</title>
        <authorList>
            <person name="Roach M.J."/>
            <person name="Johnson D.L."/>
            <person name="Bohlmann J."/>
            <person name="van Vuuren H.J."/>
            <person name="Jones S.J."/>
            <person name="Pretorius I.S."/>
            <person name="Schmidt S.A."/>
            <person name="Borneman A.R."/>
        </authorList>
    </citation>
    <scope>NUCLEOTIDE SEQUENCE [LARGE SCALE GENOMIC DNA]</scope>
    <source>
        <strain evidence="3">cv. Chardonnay</strain>
        <tissue evidence="2">Leaf</tissue>
    </source>
</reference>
<dbReference type="EMBL" id="QGNW01000154">
    <property type="protein sequence ID" value="RVW90515.1"/>
    <property type="molecule type" value="Genomic_DNA"/>
</dbReference>
<dbReference type="Pfam" id="PF14111">
    <property type="entry name" value="DUF4283"/>
    <property type="match status" value="1"/>
</dbReference>
<proteinExistence type="predicted"/>
<accession>A0A438I1C8</accession>
<dbReference type="AlphaFoldDB" id="A0A438I1C8"/>
<gene>
    <name evidence="2" type="ORF">CK203_030922</name>
</gene>
<organism evidence="2 3">
    <name type="scientific">Vitis vinifera</name>
    <name type="common">Grape</name>
    <dbReference type="NCBI Taxonomy" id="29760"/>
    <lineage>
        <taxon>Eukaryota</taxon>
        <taxon>Viridiplantae</taxon>
        <taxon>Streptophyta</taxon>
        <taxon>Embryophyta</taxon>
        <taxon>Tracheophyta</taxon>
        <taxon>Spermatophyta</taxon>
        <taxon>Magnoliopsida</taxon>
        <taxon>eudicotyledons</taxon>
        <taxon>Gunneridae</taxon>
        <taxon>Pentapetalae</taxon>
        <taxon>rosids</taxon>
        <taxon>Vitales</taxon>
        <taxon>Vitaceae</taxon>
        <taxon>Viteae</taxon>
        <taxon>Vitis</taxon>
    </lineage>
</organism>
<protein>
    <recommendedName>
        <fullName evidence="1">DUF4283 domain-containing protein</fullName>
    </recommendedName>
</protein>
<dbReference type="Proteomes" id="UP000288805">
    <property type="component" value="Unassembled WGS sequence"/>
</dbReference>
<name>A0A438I1C8_VITVI</name>
<evidence type="ECO:0000259" key="1">
    <source>
        <dbReference type="Pfam" id="PF14111"/>
    </source>
</evidence>
<evidence type="ECO:0000313" key="3">
    <source>
        <dbReference type="Proteomes" id="UP000288805"/>
    </source>
</evidence>
<feature type="domain" description="DUF4283" evidence="1">
    <location>
        <begin position="130"/>
        <end position="200"/>
    </location>
</feature>